<dbReference type="Gene3D" id="1.25.40.10">
    <property type="entry name" value="Tetratricopeptide repeat domain"/>
    <property type="match status" value="1"/>
</dbReference>
<keyword evidence="1" id="KW-0472">Membrane</keyword>
<evidence type="ECO:0000313" key="4">
    <source>
        <dbReference type="Proteomes" id="UP000238157"/>
    </source>
</evidence>
<dbReference type="SMART" id="SM01234">
    <property type="entry name" value="Haemolytic"/>
    <property type="match status" value="1"/>
</dbReference>
<accession>A0A2T0WI29</accession>
<dbReference type="NCBIfam" id="TIGR00278">
    <property type="entry name" value="membrane protein insertion efficiency factor YidD"/>
    <property type="match status" value="1"/>
</dbReference>
<reference evidence="3 4" key="1">
    <citation type="submission" date="2018-03" db="EMBL/GenBank/DDBJ databases">
        <title>Genomic Encyclopedia of Archaeal and Bacterial Type Strains, Phase II (KMG-II): from individual species to whole genera.</title>
        <authorList>
            <person name="Goeker M."/>
        </authorList>
    </citation>
    <scope>NUCLEOTIDE SEQUENCE [LARGE SCALE GENOMIC DNA]</scope>
    <source>
        <strain evidence="3 4">DSM 27929</strain>
    </source>
</reference>
<feature type="chain" id="PRO_5015709943" evidence="2">
    <location>
        <begin position="23"/>
        <end position="373"/>
    </location>
</feature>
<proteinExistence type="predicted"/>
<name>A0A2T0WI29_9BACT</name>
<dbReference type="PANTHER" id="PTHR33383:SF1">
    <property type="entry name" value="MEMBRANE PROTEIN INSERTION EFFICIENCY FACTOR-RELATED"/>
    <property type="match status" value="1"/>
</dbReference>
<evidence type="ECO:0000256" key="2">
    <source>
        <dbReference type="SAM" id="SignalP"/>
    </source>
</evidence>
<evidence type="ECO:0000313" key="3">
    <source>
        <dbReference type="EMBL" id="PRY86312.1"/>
    </source>
</evidence>
<comment type="caution">
    <text evidence="3">The sequence shown here is derived from an EMBL/GenBank/DDBJ whole genome shotgun (WGS) entry which is preliminary data.</text>
</comment>
<organism evidence="3 4">
    <name type="scientific">Mongoliibacter ruber</name>
    <dbReference type="NCBI Taxonomy" id="1750599"/>
    <lineage>
        <taxon>Bacteria</taxon>
        <taxon>Pseudomonadati</taxon>
        <taxon>Bacteroidota</taxon>
        <taxon>Cytophagia</taxon>
        <taxon>Cytophagales</taxon>
        <taxon>Cyclobacteriaceae</taxon>
        <taxon>Mongoliibacter</taxon>
    </lineage>
</organism>
<protein>
    <submittedName>
        <fullName evidence="3">Putative membrane protein insertion efficiency factor</fullName>
    </submittedName>
</protein>
<keyword evidence="4" id="KW-1185">Reference proteome</keyword>
<evidence type="ECO:0000256" key="1">
    <source>
        <dbReference type="SAM" id="Phobius"/>
    </source>
</evidence>
<dbReference type="Pfam" id="PF01809">
    <property type="entry name" value="YidD"/>
    <property type="match status" value="1"/>
</dbReference>
<keyword evidence="1" id="KW-0812">Transmembrane</keyword>
<gene>
    <name evidence="3" type="ORF">CLW00_109159</name>
</gene>
<feature type="signal peptide" evidence="2">
    <location>
        <begin position="1"/>
        <end position="22"/>
    </location>
</feature>
<dbReference type="OrthoDB" id="1034601at2"/>
<keyword evidence="1" id="KW-1133">Transmembrane helix</keyword>
<dbReference type="RefSeq" id="WP_106134644.1">
    <property type="nucleotide sequence ID" value="NZ_PVTR01000009.1"/>
</dbReference>
<dbReference type="Proteomes" id="UP000238157">
    <property type="component" value="Unassembled WGS sequence"/>
</dbReference>
<dbReference type="EMBL" id="PVTR01000009">
    <property type="protein sequence ID" value="PRY86312.1"/>
    <property type="molecule type" value="Genomic_DNA"/>
</dbReference>
<dbReference type="AlphaFoldDB" id="A0A2T0WI29"/>
<sequence>MRITFSTVILFLFFFSPQFTFAQEESVGNIYNFYQKYISDIRPTKCPMYPSCSNYAMSAFKNYNVFKAAVLTTDRLMRCGHEHDSYDALMMAGEYKLLDPAIHSEETKSLMLKPERLFSMSDTIPSPDLQVFKTLIDEGHFQEALYEYHRLKAAGEVSSKKDLEHNYYRALFGLGEYEKIIFHQKYGLDQSLKNDEDINLKVSEAWFKLQEYTESISFIEGAFERKTDKIFELEGLVYAFSDEYVQAMNSYNKVGASHPYHDYVQGNIQTVKKLSEIKTLNPTIAGLMGIFPGGGYLYSGHTTTGISAFVLTGLLGYATYTSFQSDNTGVGILSGIFTAAFYTGSISGGVKASKRRNTSRKNALKNKLKYSFN</sequence>
<feature type="transmembrane region" description="Helical" evidence="1">
    <location>
        <begin position="329"/>
        <end position="350"/>
    </location>
</feature>
<dbReference type="PANTHER" id="PTHR33383">
    <property type="entry name" value="MEMBRANE PROTEIN INSERTION EFFICIENCY FACTOR-RELATED"/>
    <property type="match status" value="1"/>
</dbReference>
<keyword evidence="2" id="KW-0732">Signal</keyword>
<feature type="transmembrane region" description="Helical" evidence="1">
    <location>
        <begin position="305"/>
        <end position="323"/>
    </location>
</feature>
<dbReference type="InterPro" id="IPR011990">
    <property type="entry name" value="TPR-like_helical_dom_sf"/>
</dbReference>
<dbReference type="InterPro" id="IPR002696">
    <property type="entry name" value="Membr_insert_effic_factor_YidD"/>
</dbReference>